<dbReference type="OrthoDB" id="420022at2759"/>
<dbReference type="GO" id="GO:0030527">
    <property type="term" value="F:structural constituent of chromatin"/>
    <property type="evidence" value="ECO:0007669"/>
    <property type="project" value="InterPro"/>
</dbReference>
<comment type="subcellular location">
    <subcellularLocation>
        <location evidence="2">Chromosome</location>
    </subcellularLocation>
    <subcellularLocation>
        <location evidence="1">Nucleus</location>
    </subcellularLocation>
</comment>
<dbReference type="PRINTS" id="PR00622">
    <property type="entry name" value="HISTONEH3"/>
</dbReference>
<evidence type="ECO:0000259" key="11">
    <source>
        <dbReference type="Pfam" id="PF00125"/>
    </source>
</evidence>
<dbReference type="SUPFAM" id="SSF47113">
    <property type="entry name" value="Histone-fold"/>
    <property type="match status" value="1"/>
</dbReference>
<dbReference type="GO" id="GO:0000786">
    <property type="term" value="C:nucleosome"/>
    <property type="evidence" value="ECO:0007669"/>
    <property type="project" value="UniProtKB-KW"/>
</dbReference>
<evidence type="ECO:0000256" key="5">
    <source>
        <dbReference type="ARBA" id="ARBA00022553"/>
    </source>
</evidence>
<dbReference type="SMART" id="SM00428">
    <property type="entry name" value="H3"/>
    <property type="match status" value="1"/>
</dbReference>
<gene>
    <name evidence="12" type="ORF">CXB51_011427</name>
</gene>
<dbReference type="GO" id="GO:0005634">
    <property type="term" value="C:nucleus"/>
    <property type="evidence" value="ECO:0007669"/>
    <property type="project" value="UniProtKB-SubCell"/>
</dbReference>
<keyword evidence="7" id="KW-0238">DNA-binding</keyword>
<sequence>MDSISNSDQLRRFHCHFLCFSQLAAQNGVVEGCLRDEAELLRKRRQGSTLWTNRKRVSLRVNPGTFLPSIFRVVSEAFLSSEIPLLSFSGRKFFEMARTKQTARKSTGGKAPRKQLATKAARKSAPTTGGVKKPHRYRPGTVALREIRKYQKSTELLIRKLPFQRLVREIAQDFKTDLRFQSHAVLALQEAAEAYLVGLFEDTNLCAIHAKRVTIMPKDIQLARRIRVNKIVVGKRRNPRNFLAKLADDFVLSKQTKFRLNNYGVPEPNIVEVLYSTSKTFLERPSDFEKTVEKVKEMGFNPPSMSFVLAVTILNFLPNTSWDRKLDVYKKWGWSEKEVIEAFRKNPSYMIVSEEKTVRIMDFLVEGMGIHLGYCQAPPCFNTRLREEDCSEGDLLSKSLVKKELSVQALFQASEKSFIDKFVNRYKGDAHELLEVI</sequence>
<evidence type="ECO:0000256" key="2">
    <source>
        <dbReference type="ARBA" id="ARBA00004286"/>
    </source>
</evidence>
<proteinExistence type="inferred from homology"/>
<dbReference type="Pfam" id="PF00125">
    <property type="entry name" value="Histone"/>
    <property type="match status" value="1"/>
</dbReference>
<feature type="region of interest" description="Disordered" evidence="10">
    <location>
        <begin position="100"/>
        <end position="137"/>
    </location>
</feature>
<evidence type="ECO:0000256" key="9">
    <source>
        <dbReference type="ARBA" id="ARBA00023269"/>
    </source>
</evidence>
<keyword evidence="8" id="KW-0539">Nucleus</keyword>
<evidence type="ECO:0000256" key="8">
    <source>
        <dbReference type="ARBA" id="ARBA00023242"/>
    </source>
</evidence>
<dbReference type="Proteomes" id="UP000701853">
    <property type="component" value="Chromosome 5"/>
</dbReference>
<dbReference type="InterPro" id="IPR000164">
    <property type="entry name" value="Histone_H3/CENP-A"/>
</dbReference>
<dbReference type="PROSITE" id="PS00322">
    <property type="entry name" value="HISTONE_H3_1"/>
    <property type="match status" value="1"/>
</dbReference>
<name>A0A8J5YPF9_9ROSI</name>
<keyword evidence="5" id="KW-0597">Phosphoprotein</keyword>
<dbReference type="FunFam" id="1.10.20.10:FF:000078">
    <property type="entry name" value="Histone H3"/>
    <property type="match status" value="1"/>
</dbReference>
<keyword evidence="9" id="KW-0544">Nucleosome core</keyword>
<evidence type="ECO:0000256" key="4">
    <source>
        <dbReference type="ARBA" id="ARBA00022454"/>
    </source>
</evidence>
<accession>A0A8J5YPF9</accession>
<evidence type="ECO:0000313" key="12">
    <source>
        <dbReference type="EMBL" id="KAG8493983.1"/>
    </source>
</evidence>
<dbReference type="FunFam" id="1.10.20.10:FF:000044">
    <property type="entry name" value="Histone H3.3"/>
    <property type="match status" value="1"/>
</dbReference>
<keyword evidence="6" id="KW-0007">Acetylation</keyword>
<reference evidence="12 13" key="1">
    <citation type="journal article" date="2021" name="bioRxiv">
        <title>The Gossypium anomalum genome as a resource for cotton improvement and evolutionary analysis of hybrid incompatibility.</title>
        <authorList>
            <person name="Grover C.E."/>
            <person name="Yuan D."/>
            <person name="Arick M.A."/>
            <person name="Miller E.R."/>
            <person name="Hu G."/>
            <person name="Peterson D.G."/>
            <person name="Wendel J.F."/>
            <person name="Udall J.A."/>
        </authorList>
    </citation>
    <scope>NUCLEOTIDE SEQUENCE [LARGE SCALE GENOMIC DNA]</scope>
    <source>
        <strain evidence="12">JFW-Udall</strain>
        <tissue evidence="12">Leaf</tissue>
    </source>
</reference>
<protein>
    <recommendedName>
        <fullName evidence="11">Core Histone H2A/H2B/H3 domain-containing protein</fullName>
    </recommendedName>
</protein>
<evidence type="ECO:0000256" key="10">
    <source>
        <dbReference type="SAM" id="MobiDB-lite"/>
    </source>
</evidence>
<dbReference type="CDD" id="cd22911">
    <property type="entry name" value="HFD_H3"/>
    <property type="match status" value="1"/>
</dbReference>
<feature type="domain" description="Core Histone H2A/H2B/H3" evidence="11">
    <location>
        <begin position="139"/>
        <end position="226"/>
    </location>
</feature>
<evidence type="ECO:0000313" key="13">
    <source>
        <dbReference type="Proteomes" id="UP000701853"/>
    </source>
</evidence>
<dbReference type="AlphaFoldDB" id="A0A8J5YPF9"/>
<evidence type="ECO:0000256" key="7">
    <source>
        <dbReference type="ARBA" id="ARBA00023125"/>
    </source>
</evidence>
<dbReference type="GO" id="GO:0046982">
    <property type="term" value="F:protein heterodimerization activity"/>
    <property type="evidence" value="ECO:0007669"/>
    <property type="project" value="InterPro"/>
</dbReference>
<evidence type="ECO:0000256" key="1">
    <source>
        <dbReference type="ARBA" id="ARBA00004123"/>
    </source>
</evidence>
<evidence type="ECO:0000256" key="3">
    <source>
        <dbReference type="ARBA" id="ARBA00010343"/>
    </source>
</evidence>
<dbReference type="PANTHER" id="PTHR11426">
    <property type="entry name" value="HISTONE H3"/>
    <property type="match status" value="1"/>
</dbReference>
<comment type="caution">
    <text evidence="12">The sequence shown here is derived from an EMBL/GenBank/DDBJ whole genome shotgun (WGS) entry which is preliminary data.</text>
</comment>
<dbReference type="EMBL" id="JAHUZN010000005">
    <property type="protein sequence ID" value="KAG8493983.1"/>
    <property type="molecule type" value="Genomic_DNA"/>
</dbReference>
<dbReference type="GO" id="GO:0003677">
    <property type="term" value="F:DNA binding"/>
    <property type="evidence" value="ECO:0007669"/>
    <property type="project" value="UniProtKB-KW"/>
</dbReference>
<evidence type="ECO:0000256" key="6">
    <source>
        <dbReference type="ARBA" id="ARBA00022990"/>
    </source>
</evidence>
<keyword evidence="13" id="KW-1185">Reference proteome</keyword>
<dbReference type="Gene3D" id="1.10.20.10">
    <property type="entry name" value="Histone, subunit A"/>
    <property type="match status" value="1"/>
</dbReference>
<keyword evidence="4" id="KW-0158">Chromosome</keyword>
<dbReference type="PROSITE" id="PS00959">
    <property type="entry name" value="HISTONE_H3_2"/>
    <property type="match status" value="1"/>
</dbReference>
<organism evidence="12 13">
    <name type="scientific">Gossypium anomalum</name>
    <dbReference type="NCBI Taxonomy" id="47600"/>
    <lineage>
        <taxon>Eukaryota</taxon>
        <taxon>Viridiplantae</taxon>
        <taxon>Streptophyta</taxon>
        <taxon>Embryophyta</taxon>
        <taxon>Tracheophyta</taxon>
        <taxon>Spermatophyta</taxon>
        <taxon>Magnoliopsida</taxon>
        <taxon>eudicotyledons</taxon>
        <taxon>Gunneridae</taxon>
        <taxon>Pentapetalae</taxon>
        <taxon>rosids</taxon>
        <taxon>malvids</taxon>
        <taxon>Malvales</taxon>
        <taxon>Malvaceae</taxon>
        <taxon>Malvoideae</taxon>
        <taxon>Gossypium</taxon>
    </lineage>
</organism>
<dbReference type="InterPro" id="IPR007125">
    <property type="entry name" value="H2A/H2B/H3"/>
</dbReference>
<dbReference type="InterPro" id="IPR009072">
    <property type="entry name" value="Histone-fold"/>
</dbReference>
<comment type="similarity">
    <text evidence="3">Belongs to the histone H3 family.</text>
</comment>